<dbReference type="PROSITE" id="PS51233">
    <property type="entry name" value="VWFD"/>
    <property type="match status" value="1"/>
</dbReference>
<organism evidence="14">
    <name type="scientific">Lamprotornis superbus</name>
    <dbReference type="NCBI Taxonomy" id="245042"/>
    <lineage>
        <taxon>Eukaryota</taxon>
        <taxon>Metazoa</taxon>
        <taxon>Chordata</taxon>
        <taxon>Craniata</taxon>
        <taxon>Vertebrata</taxon>
        <taxon>Euteleostomi</taxon>
        <taxon>Archelosauria</taxon>
        <taxon>Archosauria</taxon>
        <taxon>Dinosauria</taxon>
        <taxon>Saurischia</taxon>
        <taxon>Theropoda</taxon>
        <taxon>Coelurosauria</taxon>
        <taxon>Aves</taxon>
        <taxon>Neognathae</taxon>
        <taxon>Neoaves</taxon>
        <taxon>Telluraves</taxon>
        <taxon>Australaves</taxon>
        <taxon>Passeriformes</taxon>
        <taxon>Sturnidae</taxon>
        <taxon>Lamprotornis</taxon>
    </lineage>
</organism>
<dbReference type="PANTHER" id="PTHR46698:SF4">
    <property type="entry name" value="CROSSVEINLESS 2"/>
    <property type="match status" value="1"/>
</dbReference>
<accession>A0A835NQK6</accession>
<proteinExistence type="predicted"/>
<dbReference type="InterPro" id="IPR014853">
    <property type="entry name" value="VWF/SSPO/ZAN-like_Cys-rich_dom"/>
</dbReference>
<dbReference type="InterPro" id="IPR052424">
    <property type="entry name" value="Kielin_Chordin-BMP_Reg"/>
</dbReference>
<keyword evidence="4" id="KW-0677">Repeat</keyword>
<dbReference type="Proteomes" id="UP000618051">
    <property type="component" value="Unassembled WGS sequence"/>
</dbReference>
<dbReference type="SMART" id="SM00214">
    <property type="entry name" value="VWC"/>
    <property type="match status" value="3"/>
</dbReference>
<dbReference type="GO" id="GO:0035295">
    <property type="term" value="P:tube development"/>
    <property type="evidence" value="ECO:0007669"/>
    <property type="project" value="UniProtKB-ARBA"/>
</dbReference>
<comment type="caution">
    <text evidence="14">The sequence shown here is derived from an EMBL/GenBank/DDBJ whole genome shotgun (WGS) entry which is preliminary data.</text>
</comment>
<dbReference type="PANTHER" id="PTHR46698">
    <property type="entry name" value="CROSSVEINLESS 2"/>
    <property type="match status" value="1"/>
</dbReference>
<dbReference type="PROSITE" id="PS01208">
    <property type="entry name" value="VWFC_1"/>
    <property type="match status" value="1"/>
</dbReference>
<dbReference type="FunFam" id="2.10.70.10:FF:000034">
    <property type="entry name" value="BMP-binding endothelial regulator protein"/>
    <property type="match status" value="1"/>
</dbReference>
<keyword evidence="16" id="KW-1185">Reference proteome</keyword>
<dbReference type="FunFam" id="2.10.25.10:FF:000236">
    <property type="entry name" value="BMP-binding endothelial regulator protein-like"/>
    <property type="match status" value="1"/>
</dbReference>
<protein>
    <recommendedName>
        <fullName evidence="9">BMP-binding endothelial regulator protein</fullName>
    </recommendedName>
    <alternativeName>
        <fullName evidence="10">Bone morphogenetic protein-binding endothelial cell precursor-derived regulator</fullName>
    </alternativeName>
    <alternativeName>
        <fullName evidence="11">Protein crossveinless-2</fullName>
    </alternativeName>
</protein>
<dbReference type="GO" id="GO:0005576">
    <property type="term" value="C:extracellular region"/>
    <property type="evidence" value="ECO:0007669"/>
    <property type="project" value="UniProtKB-SubCell"/>
</dbReference>
<name>A0A835NQK6_9PASS</name>
<evidence type="ECO:0000313" key="15">
    <source>
        <dbReference type="EMBL" id="KAI1242930.1"/>
    </source>
</evidence>
<evidence type="ECO:0000313" key="14">
    <source>
        <dbReference type="EMBL" id="KAG0120232.1"/>
    </source>
</evidence>
<keyword evidence="5" id="KW-1015">Disulfide bond</keyword>
<dbReference type="AlphaFoldDB" id="A0A835NQK6"/>
<evidence type="ECO:0000313" key="16">
    <source>
        <dbReference type="Proteomes" id="UP000618051"/>
    </source>
</evidence>
<dbReference type="GO" id="GO:0090092">
    <property type="term" value="P:regulation of transmembrane receptor protein serine/threonine kinase signaling pathway"/>
    <property type="evidence" value="ECO:0007669"/>
    <property type="project" value="UniProtKB-ARBA"/>
</dbReference>
<dbReference type="Gene3D" id="6.20.200.20">
    <property type="match status" value="1"/>
</dbReference>
<dbReference type="EMBL" id="JADDUC010000066">
    <property type="protein sequence ID" value="KAG0120232.1"/>
    <property type="molecule type" value="Genomic_DNA"/>
</dbReference>
<evidence type="ECO:0000256" key="8">
    <source>
        <dbReference type="ARBA" id="ARBA00062400"/>
    </source>
</evidence>
<dbReference type="SMART" id="SM00216">
    <property type="entry name" value="VWD"/>
    <property type="match status" value="1"/>
</dbReference>
<comment type="subcellular location">
    <subcellularLocation>
        <location evidence="1">Secreted</location>
    </subcellularLocation>
</comment>
<keyword evidence="3" id="KW-0732">Signal</keyword>
<dbReference type="Pfam" id="PF00094">
    <property type="entry name" value="VWD"/>
    <property type="match status" value="1"/>
</dbReference>
<comment type="function">
    <text evidence="7">Inhibitor of bone morphogenetic protein (BMP) function, it may regulate BMP responsiveness of osteoblasts and chondrocytes.</text>
</comment>
<evidence type="ECO:0000259" key="13">
    <source>
        <dbReference type="PROSITE" id="PS51233"/>
    </source>
</evidence>
<dbReference type="GO" id="GO:0048731">
    <property type="term" value="P:system development"/>
    <property type="evidence" value="ECO:0007669"/>
    <property type="project" value="UniProtKB-ARBA"/>
</dbReference>
<dbReference type="InterPro" id="IPR036084">
    <property type="entry name" value="Ser_inhib-like_sf"/>
</dbReference>
<sequence length="675" mass="75913">MCICLNKEVTCKREKCPVLSKDCALVIKQRGACCERCKDCSFGGNMYNSSMKWHLPSNPCVTYQCQEGVIVESEIQCVVHCKNPSKPRGMCCPVVYLKGDFTMKEKNSGLKEINVPSALVLAQLKFAFLTSAWSPLLWLCSQRSLPPAVLPCPSFRIGWQDTVYPRSLPHSLMSPAPQSHSCWTVLPQMLRNFVINTICLYITSFRPVFHNTGKFQERKVFDLPFGSCLFHSNVYDNGSSFMYDNCTVCTCKDSTVICKKRCFLPGECNKNKDHCCKECVSYISPEEVKVCKFGNKIFQDGEMWSSVNCTICACVKGKTECRKKQCIPVSSCPHGKILNRKGCCPICTEKPGVCTVFGDPHYNTFDGRTFNFQGTCQYVLTKDCSSSASPFQVLVKNDARRTRSFSWTKSVDLVLGRSTISLQQHLTVKWNGTRISLPCETPQFQIDLDGYLLKVTTKAGLEISWDGDSFVEVMAAPHLKGKLCGLCGNYNGHKRDDLIGGDGNFKFDVDDFAESWRVESNEFCSRLQRKPVPELCHGTVRVKLRAHRECQKLKAWEFQSCHSTVDYTTFYRSCVTDMCECPIHKNCYCESFLAYARACQREGLKVQWVPEQNCAATQCKHGAVYDTCGPGCVKTCDNWNEIGPCNKPCVAGCHCPANLVLHRGRCIKPVLCPQR</sequence>
<reference evidence="15 16" key="2">
    <citation type="journal article" date="2021" name="J. Hered.">
        <title>Feather Gene Expression Elucidates the Developmental Basis of Plumage Iridescence in African Starlings.</title>
        <authorList>
            <person name="Rubenstein D.R."/>
            <person name="Corvelo A."/>
            <person name="MacManes M.D."/>
            <person name="Maia R."/>
            <person name="Narzisi G."/>
            <person name="Rousaki A."/>
            <person name="Vandenabeele P."/>
            <person name="Shawkey M.D."/>
            <person name="Solomon J."/>
        </authorList>
    </citation>
    <scope>NUCLEOTIDE SEQUENCE [LARGE SCALE GENOMIC DNA]</scope>
    <source>
        <strain evidence="15">SS15</strain>
    </source>
</reference>
<evidence type="ECO:0000256" key="10">
    <source>
        <dbReference type="ARBA" id="ARBA00077409"/>
    </source>
</evidence>
<feature type="domain" description="VWFD" evidence="13">
    <location>
        <begin position="352"/>
        <end position="525"/>
    </location>
</feature>
<dbReference type="Gene3D" id="2.10.25.10">
    <property type="entry name" value="Laminin"/>
    <property type="match status" value="1"/>
</dbReference>
<evidence type="ECO:0000256" key="4">
    <source>
        <dbReference type="ARBA" id="ARBA00022737"/>
    </source>
</evidence>
<comment type="subunit">
    <text evidence="8">Interacts with BMP4.</text>
</comment>
<dbReference type="InterPro" id="IPR001007">
    <property type="entry name" value="VWF_dom"/>
</dbReference>
<dbReference type="SMART" id="SM00832">
    <property type="entry name" value="C8"/>
    <property type="match status" value="1"/>
</dbReference>
<evidence type="ECO:0000259" key="12">
    <source>
        <dbReference type="PROSITE" id="PS50184"/>
    </source>
</evidence>
<evidence type="ECO:0000256" key="9">
    <source>
        <dbReference type="ARBA" id="ARBA00071918"/>
    </source>
</evidence>
<evidence type="ECO:0000256" key="5">
    <source>
        <dbReference type="ARBA" id="ARBA00023157"/>
    </source>
</evidence>
<dbReference type="OrthoDB" id="6019304at2759"/>
<evidence type="ECO:0000256" key="11">
    <source>
        <dbReference type="ARBA" id="ARBA00078808"/>
    </source>
</evidence>
<evidence type="ECO:0000256" key="3">
    <source>
        <dbReference type="ARBA" id="ARBA00022729"/>
    </source>
</evidence>
<evidence type="ECO:0000256" key="6">
    <source>
        <dbReference type="ARBA" id="ARBA00023180"/>
    </source>
</evidence>
<dbReference type="PROSITE" id="PS50184">
    <property type="entry name" value="VWFC_2"/>
    <property type="match status" value="1"/>
</dbReference>
<dbReference type="Pfam" id="PF08742">
    <property type="entry name" value="C8"/>
    <property type="match status" value="1"/>
</dbReference>
<keyword evidence="2" id="KW-0964">Secreted</keyword>
<reference evidence="15" key="3">
    <citation type="submission" date="2022-01" db="EMBL/GenBank/DDBJ databases">
        <authorList>
            <person name="Rubenstein D.R."/>
        </authorList>
    </citation>
    <scope>NUCLEOTIDE SEQUENCE</scope>
    <source>
        <strain evidence="15">SS15</strain>
        <tissue evidence="15">Liver</tissue>
    </source>
</reference>
<dbReference type="FunFam" id="2.10.70.10:FF:000037">
    <property type="entry name" value="BMP-binding endothelial regulator protein-like"/>
    <property type="match status" value="1"/>
</dbReference>
<reference evidence="14" key="1">
    <citation type="submission" date="2020-10" db="EMBL/GenBank/DDBJ databases">
        <title>Feather gene expression reveals the developmental basis of iridescence in African starlings.</title>
        <authorList>
            <person name="Rubenstein D.R."/>
        </authorList>
    </citation>
    <scope>NUCLEOTIDE SEQUENCE</scope>
    <source>
        <strain evidence="14">SS15</strain>
        <tissue evidence="14">Liver</tissue>
    </source>
</reference>
<dbReference type="InterPro" id="IPR001846">
    <property type="entry name" value="VWF_type-D"/>
</dbReference>
<dbReference type="Pfam" id="PF01826">
    <property type="entry name" value="TIL"/>
    <property type="match status" value="1"/>
</dbReference>
<evidence type="ECO:0000256" key="7">
    <source>
        <dbReference type="ARBA" id="ARBA00058234"/>
    </source>
</evidence>
<feature type="domain" description="VWFC" evidence="12">
    <location>
        <begin position="289"/>
        <end position="348"/>
    </location>
</feature>
<dbReference type="SUPFAM" id="SSF57567">
    <property type="entry name" value="Serine protease inhibitors"/>
    <property type="match status" value="1"/>
</dbReference>
<dbReference type="SUPFAM" id="SSF57603">
    <property type="entry name" value="FnI-like domain"/>
    <property type="match status" value="3"/>
</dbReference>
<dbReference type="Pfam" id="PF00093">
    <property type="entry name" value="VWC"/>
    <property type="match status" value="1"/>
</dbReference>
<keyword evidence="6" id="KW-0325">Glycoprotein</keyword>
<gene>
    <name evidence="15" type="ORF">IHE44_0000491</name>
    <name evidence="14" type="ORF">IHE44_012864</name>
</gene>
<dbReference type="CDD" id="cd19941">
    <property type="entry name" value="TIL"/>
    <property type="match status" value="1"/>
</dbReference>
<dbReference type="InterPro" id="IPR002919">
    <property type="entry name" value="TIL_dom"/>
</dbReference>
<evidence type="ECO:0000256" key="1">
    <source>
        <dbReference type="ARBA" id="ARBA00004613"/>
    </source>
</evidence>
<dbReference type="EMBL" id="JADDUC020000001">
    <property type="protein sequence ID" value="KAI1242930.1"/>
    <property type="molecule type" value="Genomic_DNA"/>
</dbReference>
<evidence type="ECO:0000256" key="2">
    <source>
        <dbReference type="ARBA" id="ARBA00022525"/>
    </source>
</evidence>
<dbReference type="Gene3D" id="2.10.70.10">
    <property type="entry name" value="Complement Module, domain 1"/>
    <property type="match status" value="2"/>
</dbReference>